<evidence type="ECO:0000313" key="2">
    <source>
        <dbReference type="Proteomes" id="UP000053268"/>
    </source>
</evidence>
<accession>A0A194QG21</accession>
<reference evidence="1 2" key="1">
    <citation type="journal article" date="2015" name="Nat. Commun.">
        <title>Outbred genome sequencing and CRISPR/Cas9 gene editing in butterflies.</title>
        <authorList>
            <person name="Li X."/>
            <person name="Fan D."/>
            <person name="Zhang W."/>
            <person name="Liu G."/>
            <person name="Zhang L."/>
            <person name="Zhao L."/>
            <person name="Fang X."/>
            <person name="Chen L."/>
            <person name="Dong Y."/>
            <person name="Chen Y."/>
            <person name="Ding Y."/>
            <person name="Zhao R."/>
            <person name="Feng M."/>
            <person name="Zhu Y."/>
            <person name="Feng Y."/>
            <person name="Jiang X."/>
            <person name="Zhu D."/>
            <person name="Xiang H."/>
            <person name="Feng X."/>
            <person name="Li S."/>
            <person name="Wang J."/>
            <person name="Zhang G."/>
            <person name="Kronforst M.R."/>
            <person name="Wang W."/>
        </authorList>
    </citation>
    <scope>NUCLEOTIDE SEQUENCE [LARGE SCALE GENOMIC DNA]</scope>
    <source>
        <strain evidence="1">Ya'a_city_454_Px</strain>
        <tissue evidence="1">Whole body</tissue>
    </source>
</reference>
<protein>
    <submittedName>
        <fullName evidence="1">Uncharacterized protein</fullName>
    </submittedName>
</protein>
<proteinExistence type="predicted"/>
<organism evidence="1 2">
    <name type="scientific">Papilio xuthus</name>
    <name type="common">Asian swallowtail butterfly</name>
    <dbReference type="NCBI Taxonomy" id="66420"/>
    <lineage>
        <taxon>Eukaryota</taxon>
        <taxon>Metazoa</taxon>
        <taxon>Ecdysozoa</taxon>
        <taxon>Arthropoda</taxon>
        <taxon>Hexapoda</taxon>
        <taxon>Insecta</taxon>
        <taxon>Pterygota</taxon>
        <taxon>Neoptera</taxon>
        <taxon>Endopterygota</taxon>
        <taxon>Lepidoptera</taxon>
        <taxon>Glossata</taxon>
        <taxon>Ditrysia</taxon>
        <taxon>Papilionoidea</taxon>
        <taxon>Papilionidae</taxon>
        <taxon>Papilioninae</taxon>
        <taxon>Papilio</taxon>
    </lineage>
</organism>
<dbReference type="Proteomes" id="UP000053268">
    <property type="component" value="Unassembled WGS sequence"/>
</dbReference>
<name>A0A194QG21_PAPXU</name>
<dbReference type="AlphaFoldDB" id="A0A194QG21"/>
<gene>
    <name evidence="1" type="ORF">RR46_01902</name>
</gene>
<evidence type="ECO:0000313" key="1">
    <source>
        <dbReference type="EMBL" id="KPJ04437.1"/>
    </source>
</evidence>
<sequence>MLVDVTIPHDENLVKAEKEKVLKYLDLAHEVTAMWRMKSTTIIIYSRIGKWTDSEELRPTSQEAVAKQLD</sequence>
<keyword evidence="2" id="KW-1185">Reference proteome</keyword>
<dbReference type="EMBL" id="KQ458981">
    <property type="protein sequence ID" value="KPJ04437.1"/>
    <property type="molecule type" value="Genomic_DNA"/>
</dbReference>